<dbReference type="STRING" id="90262.A0A1X2I1H9"/>
<proteinExistence type="predicted"/>
<feature type="non-terminal residue" evidence="1">
    <location>
        <position position="231"/>
    </location>
</feature>
<accession>A0A1X2I1H9</accession>
<dbReference type="EMBL" id="MCGE01000035">
    <property type="protein sequence ID" value="ORZ07341.1"/>
    <property type="molecule type" value="Genomic_DNA"/>
</dbReference>
<name>A0A1X2I1H9_9FUNG</name>
<gene>
    <name evidence="1" type="ORF">BCR42DRAFT_426084</name>
</gene>
<reference evidence="1 2" key="1">
    <citation type="submission" date="2016-07" db="EMBL/GenBank/DDBJ databases">
        <title>Pervasive Adenine N6-methylation of Active Genes in Fungi.</title>
        <authorList>
            <consortium name="DOE Joint Genome Institute"/>
            <person name="Mondo S.J."/>
            <person name="Dannebaum R.O."/>
            <person name="Kuo R.C."/>
            <person name="Labutti K."/>
            <person name="Haridas S."/>
            <person name="Kuo A."/>
            <person name="Salamov A."/>
            <person name="Ahrendt S.R."/>
            <person name="Lipzen A."/>
            <person name="Sullivan W."/>
            <person name="Andreopoulos W.B."/>
            <person name="Clum A."/>
            <person name="Lindquist E."/>
            <person name="Daum C."/>
            <person name="Ramamoorthy G.K."/>
            <person name="Gryganskyi A."/>
            <person name="Culley D."/>
            <person name="Magnuson J.K."/>
            <person name="James T.Y."/>
            <person name="O'Malley M.A."/>
            <person name="Stajich J.E."/>
            <person name="Spatafora J.W."/>
            <person name="Visel A."/>
            <person name="Grigoriev I.V."/>
        </authorList>
    </citation>
    <scope>NUCLEOTIDE SEQUENCE [LARGE SCALE GENOMIC DNA]</scope>
    <source>
        <strain evidence="1 2">NRRL 1336</strain>
    </source>
</reference>
<evidence type="ECO:0000313" key="2">
    <source>
        <dbReference type="Proteomes" id="UP000193560"/>
    </source>
</evidence>
<evidence type="ECO:0000313" key="1">
    <source>
        <dbReference type="EMBL" id="ORZ07341.1"/>
    </source>
</evidence>
<dbReference type="Proteomes" id="UP000193560">
    <property type="component" value="Unassembled WGS sequence"/>
</dbReference>
<sequence length="231" mass="27333">MSNIYDRATYILAVPNLHNRHLLNVSHANAYVLDKLAEYGEYIYHIIQGNTTEVDQLDNEFLEDIGVPKDQMLRQLVTQYNHCFMDDHPRYKLGTDSLLDDRLAADILVEELYNTSRKYPLPCHHPETQTDLYKEFNTLFTSCPKSLVGYWRSRLKWHGKRTDDDGYPILPWKNYVLRRNEDIAQVMVLLDDLIIDWSSRVWVISEYHIAKKSNNLKYWFFGLEIPGLPFF</sequence>
<dbReference type="AlphaFoldDB" id="A0A1X2I1H9"/>
<keyword evidence="2" id="KW-1185">Reference proteome</keyword>
<dbReference type="OrthoDB" id="2302319at2759"/>
<protein>
    <submittedName>
        <fullName evidence="1">Uncharacterized protein</fullName>
    </submittedName>
</protein>
<comment type="caution">
    <text evidence="1">The sequence shown here is derived from an EMBL/GenBank/DDBJ whole genome shotgun (WGS) entry which is preliminary data.</text>
</comment>
<organism evidence="1 2">
    <name type="scientific">Absidia repens</name>
    <dbReference type="NCBI Taxonomy" id="90262"/>
    <lineage>
        <taxon>Eukaryota</taxon>
        <taxon>Fungi</taxon>
        <taxon>Fungi incertae sedis</taxon>
        <taxon>Mucoromycota</taxon>
        <taxon>Mucoromycotina</taxon>
        <taxon>Mucoromycetes</taxon>
        <taxon>Mucorales</taxon>
        <taxon>Cunninghamellaceae</taxon>
        <taxon>Absidia</taxon>
    </lineage>
</organism>